<protein>
    <recommendedName>
        <fullName evidence="6">Golgi protein 2</fullName>
    </recommendedName>
</protein>
<feature type="signal peptide" evidence="3">
    <location>
        <begin position="1"/>
        <end position="20"/>
    </location>
</feature>
<keyword evidence="2" id="KW-0472">Membrane</keyword>
<name>A0A1J1H5B3_PLARL</name>
<reference evidence="4 5" key="1">
    <citation type="submission" date="2015-04" db="EMBL/GenBank/DDBJ databases">
        <authorList>
            <consortium name="Pathogen Informatics"/>
        </authorList>
    </citation>
    <scope>NUCLEOTIDE SEQUENCE [LARGE SCALE GENOMIC DNA]</scope>
    <source>
        <strain evidence="4 5">SGS1</strain>
    </source>
</reference>
<keyword evidence="2" id="KW-1133">Transmembrane helix</keyword>
<evidence type="ECO:0000256" key="2">
    <source>
        <dbReference type="SAM" id="Phobius"/>
    </source>
</evidence>
<dbReference type="AlphaFoldDB" id="A0A1J1H5B3"/>
<dbReference type="VEuPathDB" id="PlasmoDB:PRELSG_0920300"/>
<evidence type="ECO:0000313" key="4">
    <source>
        <dbReference type="EMBL" id="CRH00103.1"/>
    </source>
</evidence>
<keyword evidence="2" id="KW-0812">Transmembrane</keyword>
<keyword evidence="5" id="KW-1185">Reference proteome</keyword>
<accession>A0A1J1H5B3</accession>
<feature type="transmembrane region" description="Helical" evidence="2">
    <location>
        <begin position="1003"/>
        <end position="1022"/>
    </location>
</feature>
<evidence type="ECO:0000256" key="3">
    <source>
        <dbReference type="SAM" id="SignalP"/>
    </source>
</evidence>
<dbReference type="EMBL" id="LN835304">
    <property type="protein sequence ID" value="CRH00103.1"/>
    <property type="molecule type" value="Genomic_DNA"/>
</dbReference>
<sequence length="1038" mass="122595">MNIFIRYLFLYSFILVYVTSIPNNISENGNVIETKEDKVKKAIDSSNFNKLEEILNHFKENKINVNESSNLDAFKNIINSNSTSQVNLQNILKMLNLSNNTNNSENINNNNNNNMNFNNTDINRWMELLKQFNNMKKESIQDTNNQNQLNDNNINENNNKLNAEMKKESYIENLNNLLKNININNKENNNNPNPLNSLSQLTNLIGQLHNKSNDNNNNNNNNNKVFGDVEALLSKFLNLENQKKNPYSLDKSVMDNSSSLKKESILLEYDNNGKYLNDKQNLINQNNNNLNEKNEKLKNFFSSLKDKYNPYSYERKILNDLINENDIKSKYNLDDDFENQIIGNYQENEEYEAMNDEDKEKKTGMFEDINELDDNDTIESGSISNKLLRKNKIENDKLLRKLTSDDSDDIQECNCSKKVKNCILSYINYENLEYMLESLDIDVKTLIRKYNGHVDKQFKKTDSFLIPLPPLNPNADVQNTSDYVLRVPRVLFLTTRKSFSSSFDRYFYNLYNIMATHLKWNAYMWGYGFKYYPVFFPKNLHTLLNTYSGQIGNEPFDIIFIHNSFVSNYYNHFFFLKNMPKLTTLIYINDGWDANMKKTFLNLFPHIFFQNQVNIFEFNPLNSIDVVEEKKKLFNNLWNKVSNSNASNVITNRHKKRNEIKNKPISEKEKMLENEDDSKTLWAFLPHGVNHCCSKYFNLCFESKENNDMNFYYNRGKKIENKHIPNYELSYSLLDLFLQECNFKETSIFNNSTRDIDILFLYNTTSNNYKDYLIQKIMDYIYNKNINDLKNKIYKYEVDLYYWKVWGLQTTHKLIKNKIKEYTLILQRSKVCVISSKFAGMLNKMVIDALFNGCVVITDKSHNKDINKYLISTHIPFEYYEISDLIYNKENMNSLANDLIDKINTTLQEVNSGKRDKMRIEAFKTVLNTYTYTGVILNWIIPSLYFHYNKEKYEITNNYFVLPQYFESIISKSLKTTSAKREKIIANIDLSLQEDLIMNNNEVAVWCIIWILIFSIILFYILKNSNIISFFLKKKRNL</sequence>
<proteinExistence type="predicted"/>
<dbReference type="Proteomes" id="UP000220158">
    <property type="component" value="Chromosome 9"/>
</dbReference>
<organism evidence="4 5">
    <name type="scientific">Plasmodium relictum</name>
    <dbReference type="NCBI Taxonomy" id="85471"/>
    <lineage>
        <taxon>Eukaryota</taxon>
        <taxon>Sar</taxon>
        <taxon>Alveolata</taxon>
        <taxon>Apicomplexa</taxon>
        <taxon>Aconoidasida</taxon>
        <taxon>Haemosporida</taxon>
        <taxon>Plasmodiidae</taxon>
        <taxon>Plasmodium</taxon>
        <taxon>Plasmodium (Haemamoeba)</taxon>
    </lineage>
</organism>
<dbReference type="RefSeq" id="XP_028533108.1">
    <property type="nucleotide sequence ID" value="XM_028676639.1"/>
</dbReference>
<evidence type="ECO:0008006" key="6">
    <source>
        <dbReference type="Google" id="ProtNLM"/>
    </source>
</evidence>
<dbReference type="OrthoDB" id="377580at2759"/>
<gene>
    <name evidence="4" type="ORF">PRELSG_0920300</name>
</gene>
<evidence type="ECO:0000256" key="1">
    <source>
        <dbReference type="SAM" id="Coils"/>
    </source>
</evidence>
<feature type="coiled-coil region" evidence="1">
    <location>
        <begin position="160"/>
        <end position="191"/>
    </location>
</feature>
<keyword evidence="1" id="KW-0175">Coiled coil</keyword>
<dbReference type="KEGG" id="prel:PRELSG_0920300"/>
<keyword evidence="3" id="KW-0732">Signal</keyword>
<evidence type="ECO:0000313" key="5">
    <source>
        <dbReference type="Proteomes" id="UP000220158"/>
    </source>
</evidence>
<feature type="chain" id="PRO_5013334875" description="Golgi protein 2" evidence="3">
    <location>
        <begin position="21"/>
        <end position="1038"/>
    </location>
</feature>
<dbReference type="GeneID" id="39736215"/>
<feature type="coiled-coil region" evidence="1">
    <location>
        <begin position="276"/>
        <end position="307"/>
    </location>
</feature>